<dbReference type="InterPro" id="IPR015995">
    <property type="entry name" value="MlrC_N"/>
</dbReference>
<dbReference type="Pfam" id="PF07364">
    <property type="entry name" value="DUF1485"/>
    <property type="match status" value="1"/>
</dbReference>
<dbReference type="Pfam" id="PF07171">
    <property type="entry name" value="MlrC_C"/>
    <property type="match status" value="1"/>
</dbReference>
<dbReference type="RefSeq" id="WP_284393845.1">
    <property type="nucleotide sequence ID" value="NZ_BSNG01000003.1"/>
</dbReference>
<accession>A0ABQ5UJ23</accession>
<dbReference type="EMBL" id="BSNG01000003">
    <property type="protein sequence ID" value="GLQ12047.1"/>
    <property type="molecule type" value="Genomic_DNA"/>
</dbReference>
<name>A0ABQ5UJ23_9HYPH</name>
<evidence type="ECO:0000259" key="1">
    <source>
        <dbReference type="Pfam" id="PF07171"/>
    </source>
</evidence>
<dbReference type="InterPro" id="IPR010799">
    <property type="entry name" value="MlrC_C"/>
</dbReference>
<comment type="caution">
    <text evidence="3">The sequence shown here is derived from an EMBL/GenBank/DDBJ whole genome shotgun (WGS) entry which is preliminary data.</text>
</comment>
<reference evidence="3" key="2">
    <citation type="submission" date="2023-01" db="EMBL/GenBank/DDBJ databases">
        <title>Draft genome sequence of Devosia yakushimensis strain NBRC 103855.</title>
        <authorList>
            <person name="Sun Q."/>
            <person name="Mori K."/>
        </authorList>
    </citation>
    <scope>NUCLEOTIDE SEQUENCE</scope>
    <source>
        <strain evidence="3">NBRC 103855</strain>
    </source>
</reference>
<feature type="domain" description="Microcystin LR degradation protein MlrC C-terminal" evidence="1">
    <location>
        <begin position="298"/>
        <end position="472"/>
    </location>
</feature>
<protein>
    <submittedName>
        <fullName evidence="3">Microcystinase C</fullName>
    </submittedName>
</protein>
<reference evidence="3" key="1">
    <citation type="journal article" date="2014" name="Int. J. Syst. Evol. Microbiol.">
        <title>Complete genome of a new Firmicutes species belonging to the dominant human colonic microbiota ('Ruminococcus bicirculans') reveals two chromosomes and a selective capacity to utilize plant glucans.</title>
        <authorList>
            <consortium name="NISC Comparative Sequencing Program"/>
            <person name="Wegmann U."/>
            <person name="Louis P."/>
            <person name="Goesmann A."/>
            <person name="Henrissat B."/>
            <person name="Duncan S.H."/>
            <person name="Flint H.J."/>
        </authorList>
    </citation>
    <scope>NUCLEOTIDE SEQUENCE</scope>
    <source>
        <strain evidence="3">NBRC 103855</strain>
    </source>
</reference>
<evidence type="ECO:0000259" key="2">
    <source>
        <dbReference type="Pfam" id="PF07364"/>
    </source>
</evidence>
<keyword evidence="4" id="KW-1185">Reference proteome</keyword>
<evidence type="ECO:0000313" key="4">
    <source>
        <dbReference type="Proteomes" id="UP001161406"/>
    </source>
</evidence>
<dbReference type="Proteomes" id="UP001161406">
    <property type="component" value="Unassembled WGS sequence"/>
</dbReference>
<proteinExistence type="predicted"/>
<feature type="domain" description="Microcystin LR degradation protein MlrC N-terminal" evidence="2">
    <location>
        <begin position="2"/>
        <end position="288"/>
    </location>
</feature>
<evidence type="ECO:0000313" key="3">
    <source>
        <dbReference type="EMBL" id="GLQ12047.1"/>
    </source>
</evidence>
<sequence>MRLAIVGLSIEIMLSSPAITGVDALQLYDAQQMRDGDLWMVRGMLQRIGEETDIEAVPLYWATALPGGMMTADAYEMVKQKTLKLLAEAQDLDGVLIVNHGALEVEGLDADADSDFVSAIRAQVGPDLPIGVSLDLHGDMTPELLDAGTVFSVLRTAPHRDDKSTGYRAADQLIRVIRKGLKPKKVAVSLPILIPGETAVTALAPANHLYGSLPKYDSVPGMMEANILVGFAWNDRPWTKCTAFAVSEDSVELAQEQATKLAHAIWAAHEEFILRMETAEVDEGLELALNSPQRPVYVSDSGDNTTAGAAGELTYVLQSALRLGANEDIIIAGITAPETVAQLNAAGAGAEVEIALGAEHWSRPTTDEKMKVKVEACGEYLDLSGFQPYRSREAAWAKVRIGNVVATFHARPIGITTPEHFRSMGIDPLAHKVYVVKLGYLHPRIEDIAARHILLLSDGVSQLDLSRLTWERLSRPAWPLDKNFDWAPAGNTYGDAS</sequence>
<gene>
    <name evidence="3" type="ORF">GCM10007913_39790</name>
</gene>
<organism evidence="3 4">
    <name type="scientific">Devosia yakushimensis</name>
    <dbReference type="NCBI Taxonomy" id="470028"/>
    <lineage>
        <taxon>Bacteria</taxon>
        <taxon>Pseudomonadati</taxon>
        <taxon>Pseudomonadota</taxon>
        <taxon>Alphaproteobacteria</taxon>
        <taxon>Hyphomicrobiales</taxon>
        <taxon>Devosiaceae</taxon>
        <taxon>Devosia</taxon>
    </lineage>
</organism>